<dbReference type="OrthoDB" id="10263155at2759"/>
<feature type="domain" description="MJ1316 RNA cyclic group end recognition" evidence="1">
    <location>
        <begin position="20"/>
        <end position="93"/>
    </location>
</feature>
<keyword evidence="4" id="KW-1185">Reference proteome</keyword>
<dbReference type="PANTHER" id="PTHR46729">
    <property type="entry name" value="LEUKOCYTE RECEPTOR CLUSTER MEMBER 9"/>
    <property type="match status" value="1"/>
</dbReference>
<dbReference type="EMBL" id="CAAALY010072913">
    <property type="protein sequence ID" value="VEL25305.1"/>
    <property type="molecule type" value="Genomic_DNA"/>
</dbReference>
<name>A0A3S5BIA9_9PLAT</name>
<feature type="domain" description="A-kinase anchor protein 7-like phosphoesterase" evidence="2">
    <location>
        <begin position="173"/>
        <end position="363"/>
    </location>
</feature>
<sequence>MSKCLNKRKAFPSGVKKSSMKTAEQVINRILWDEKIPQAEITIGYLDRFLGIVEKPFASFSWEPLDSIDYYTFAVPKHRIQYFKYKNLIIWDKRKRLDKVFGSIGSGITIEEIIRNYDDSFSSDNKADPKHYSSVSDDESDIDVYLDETKVTAFNDSCESDDDDQYWRNKLRPNFFICQRISDENIINNARVVQEAVVSREPLYDTCCHPPNMLHMTFCTLRLDDAAQVSDCVEILKQAKEELNYLLPKDPLKVCGVDRFFGRVLYAKVEHTNELTLFVDHLRLVLHSRGFRIADNFDFVAHISLIKVTRPVSRKLGKCDIDPALFQGFEDLHFGTQTLDNIYLCSMEKSRDTDGFYISPANMTFMKSLIIKEGTDIKDF</sequence>
<evidence type="ECO:0000259" key="2">
    <source>
        <dbReference type="Pfam" id="PF10469"/>
    </source>
</evidence>
<dbReference type="SUPFAM" id="SSF55144">
    <property type="entry name" value="LigT-like"/>
    <property type="match status" value="1"/>
</dbReference>
<reference evidence="3" key="1">
    <citation type="submission" date="2018-11" db="EMBL/GenBank/DDBJ databases">
        <authorList>
            <consortium name="Pathogen Informatics"/>
        </authorList>
    </citation>
    <scope>NUCLEOTIDE SEQUENCE</scope>
</reference>
<dbReference type="Pfam" id="PF04457">
    <property type="entry name" value="MJ1316"/>
    <property type="match status" value="1"/>
</dbReference>
<dbReference type="Gene3D" id="3.90.1140.10">
    <property type="entry name" value="Cyclic phosphodiesterase"/>
    <property type="match status" value="1"/>
</dbReference>
<evidence type="ECO:0000313" key="3">
    <source>
        <dbReference type="EMBL" id="VEL25305.1"/>
    </source>
</evidence>
<dbReference type="AlphaFoldDB" id="A0A3S5BIA9"/>
<dbReference type="PANTHER" id="PTHR46729:SF1">
    <property type="entry name" value="LEUKOCYTE RECEPTOR CLUSTER MEMBER 9"/>
    <property type="match status" value="1"/>
</dbReference>
<dbReference type="InterPro" id="IPR040459">
    <property type="entry name" value="MJ1316"/>
</dbReference>
<protein>
    <recommendedName>
        <fullName evidence="5">Leukocyte receptor cluster member 9</fullName>
    </recommendedName>
</protein>
<proteinExistence type="predicted"/>
<evidence type="ECO:0000313" key="4">
    <source>
        <dbReference type="Proteomes" id="UP000784294"/>
    </source>
</evidence>
<dbReference type="Pfam" id="PF10469">
    <property type="entry name" value="AKAP7_NLS"/>
    <property type="match status" value="1"/>
</dbReference>
<accession>A0A3S5BIA9</accession>
<evidence type="ECO:0000259" key="1">
    <source>
        <dbReference type="Pfam" id="PF04457"/>
    </source>
</evidence>
<dbReference type="InterPro" id="IPR042653">
    <property type="entry name" value="Leng9"/>
</dbReference>
<organism evidence="3 4">
    <name type="scientific">Protopolystoma xenopodis</name>
    <dbReference type="NCBI Taxonomy" id="117903"/>
    <lineage>
        <taxon>Eukaryota</taxon>
        <taxon>Metazoa</taxon>
        <taxon>Spiralia</taxon>
        <taxon>Lophotrochozoa</taxon>
        <taxon>Platyhelminthes</taxon>
        <taxon>Monogenea</taxon>
        <taxon>Polyopisthocotylea</taxon>
        <taxon>Polystomatidea</taxon>
        <taxon>Polystomatidae</taxon>
        <taxon>Protopolystoma</taxon>
    </lineage>
</organism>
<dbReference type="InterPro" id="IPR019510">
    <property type="entry name" value="AKAP7-like_phosphoesterase"/>
</dbReference>
<evidence type="ECO:0008006" key="5">
    <source>
        <dbReference type="Google" id="ProtNLM"/>
    </source>
</evidence>
<comment type="caution">
    <text evidence="3">The sequence shown here is derived from an EMBL/GenBank/DDBJ whole genome shotgun (WGS) entry which is preliminary data.</text>
</comment>
<dbReference type="Proteomes" id="UP000784294">
    <property type="component" value="Unassembled WGS sequence"/>
</dbReference>
<gene>
    <name evidence="3" type="ORF">PXEA_LOCUS18745</name>
</gene>
<dbReference type="InterPro" id="IPR009097">
    <property type="entry name" value="Cyclic_Pdiesterase"/>
</dbReference>